<sequence length="1048" mass="106395">MKHFLLTSYLIIGFTSISQAATFTVTNTADAGTGSLRQAITDVNAAGAGPHTIAFNIPSSALTGSFASQRALITLASALPNITVANVTLDGFTQTTTVGNTNTGTFGTTATVGIDGLAVSPVERPEVEISFPTGFSALTCTAAGFTIRGVAIHGGSDQFNSAALTLNGSGFSVVNCLIGTTALDYGYPANAPCASFGITIGTGGAGSVTNSLIGFTGSSGIYVINGAANTVSVTGCQFNQNGYTRGGGDGITLGRSGTAVAGPATVRGNLFTATNSSAVQFEIGSVSASIIENNTMLASGLGGNGTNTASLEGSAICYLQRDGTRTGTNADIIRRNIIQGSEASGIVVGYGQRNVRITENAIYSNGLLSIDLIDNSAIRVGTAAPNADTYGNGDGVTPNSGAFGTNTASPNYRINYPIFTAAALNGNTLTVSGYVGTAAGQTDFGGATVEIFEAVDDGNNDGTITTTSSGSVPHGETRRYLGSITAASNGTFTNVALTVSNLVAGNAISGTAWLTARGTSEASNNFTVTAAAQFPVANDVVNPVLQNMAPRTALTAALDATTPSGTTITSFTIVSLPAAASGVLYYTSGSTTSLVQAGQVIPFADRGNLSFDPASGFSGEAVVGYTATNNTGTVSAGNATLTIPINNPPTANNITNATIANTAGQTAITSLSGTDTDGTITAFTITTIPPAAAGVLYYNNGTATVTVTAGTVVSFARAGQLLFTPAAGYNGQAIFQYTATDNQNGLSSAATYTIPVGTGTSTATNAQPVAGNVTNSTIPRNAGITSINSLIGTDSDGAVVGYTIKTLPTSGTLYFNSVLATVGMQIPFNQANLLAYQPSVTGAYSFNYTATDNLGLESSAAATFSIPVGAPLPVVLKQFAVVARKEDALVTWATAQELRSAYFAVERSLDGTQYSEIGRVNGQGASSSSHTYSFTDAGIGRELPGMVYYRLRQVDLDGTISYSPVQAIRFGASVVVQVLPNPASQELHVQLPVAGARCLIYSPAGSLLQTTTTTHTSATLDVRSLASGLYILRVEMPQGSSVHQFIKE</sequence>
<proteinExistence type="predicted"/>
<dbReference type="InterPro" id="IPR026444">
    <property type="entry name" value="Secre_tail"/>
</dbReference>
<evidence type="ECO:0000313" key="3">
    <source>
        <dbReference type="EMBL" id="UOR05828.1"/>
    </source>
</evidence>
<dbReference type="SMART" id="SM00710">
    <property type="entry name" value="PbH1"/>
    <property type="match status" value="7"/>
</dbReference>
<dbReference type="RefSeq" id="WP_245094364.1">
    <property type="nucleotide sequence ID" value="NZ_CP095053.1"/>
</dbReference>
<feature type="domain" description="Secretion system C-terminal sorting" evidence="2">
    <location>
        <begin position="979"/>
        <end position="1045"/>
    </location>
</feature>
<keyword evidence="1" id="KW-0732">Signal</keyword>
<dbReference type="EMBL" id="CP095053">
    <property type="protein sequence ID" value="UOR05828.1"/>
    <property type="molecule type" value="Genomic_DNA"/>
</dbReference>
<feature type="signal peptide" evidence="1">
    <location>
        <begin position="1"/>
        <end position="20"/>
    </location>
</feature>
<dbReference type="Pfam" id="PF17963">
    <property type="entry name" value="Big_9"/>
    <property type="match status" value="1"/>
</dbReference>
<dbReference type="Pfam" id="PF18962">
    <property type="entry name" value="Por_Secre_tail"/>
    <property type="match status" value="1"/>
</dbReference>
<organism evidence="3 4">
    <name type="scientific">Hymenobacter aerilatus</name>
    <dbReference type="NCBI Taxonomy" id="2932251"/>
    <lineage>
        <taxon>Bacteria</taxon>
        <taxon>Pseudomonadati</taxon>
        <taxon>Bacteroidota</taxon>
        <taxon>Cytophagia</taxon>
        <taxon>Cytophagales</taxon>
        <taxon>Hymenobacteraceae</taxon>
        <taxon>Hymenobacter</taxon>
    </lineage>
</organism>
<accession>A0A8T9SUQ1</accession>
<dbReference type="InterPro" id="IPR006626">
    <property type="entry name" value="PbH1"/>
</dbReference>
<feature type="chain" id="PRO_5035728569" evidence="1">
    <location>
        <begin position="21"/>
        <end position="1048"/>
    </location>
</feature>
<dbReference type="NCBIfam" id="TIGR04183">
    <property type="entry name" value="Por_Secre_tail"/>
    <property type="match status" value="1"/>
</dbReference>
<evidence type="ECO:0000256" key="1">
    <source>
        <dbReference type="SAM" id="SignalP"/>
    </source>
</evidence>
<keyword evidence="4" id="KW-1185">Reference proteome</keyword>
<dbReference type="AlphaFoldDB" id="A0A8T9SUQ1"/>
<protein>
    <submittedName>
        <fullName evidence="3">Right-handed parallel beta-helix repeat-containing protein</fullName>
    </submittedName>
</protein>
<evidence type="ECO:0000313" key="4">
    <source>
        <dbReference type="Proteomes" id="UP000829925"/>
    </source>
</evidence>
<name>A0A8T9SUQ1_9BACT</name>
<reference evidence="3 4" key="1">
    <citation type="submission" date="2022-04" db="EMBL/GenBank/DDBJ databases">
        <title>Hymenobacter sp. isolated from the air.</title>
        <authorList>
            <person name="Won M."/>
            <person name="Lee C.-M."/>
            <person name="Woen H.-Y."/>
            <person name="Kwon S.-W."/>
        </authorList>
    </citation>
    <scope>NUCLEOTIDE SEQUENCE [LARGE SCALE GENOMIC DNA]</scope>
    <source>
        <strain evidence="4">5413 J-13</strain>
    </source>
</reference>
<dbReference type="Gene3D" id="2.160.20.10">
    <property type="entry name" value="Single-stranded right-handed beta-helix, Pectin lyase-like"/>
    <property type="match status" value="1"/>
</dbReference>
<dbReference type="InterPro" id="IPR012334">
    <property type="entry name" value="Pectin_lyas_fold"/>
</dbReference>
<dbReference type="KEGG" id="haei:MUN82_01720"/>
<evidence type="ECO:0000259" key="2">
    <source>
        <dbReference type="Pfam" id="PF18962"/>
    </source>
</evidence>
<dbReference type="Proteomes" id="UP000829925">
    <property type="component" value="Chromosome"/>
</dbReference>
<gene>
    <name evidence="3" type="ORF">MUN82_01720</name>
</gene>